<dbReference type="PROSITE" id="PS51257">
    <property type="entry name" value="PROKAR_LIPOPROTEIN"/>
    <property type="match status" value="1"/>
</dbReference>
<name>A0A6G6IPK3_PSENT</name>
<evidence type="ECO:0008006" key="4">
    <source>
        <dbReference type="Google" id="ProtNLM"/>
    </source>
</evidence>
<feature type="signal peptide" evidence="1">
    <location>
        <begin position="1"/>
        <end position="17"/>
    </location>
</feature>
<reference evidence="2 3" key="1">
    <citation type="submission" date="2020-02" db="EMBL/GenBank/DDBJ databases">
        <title>Integrative conjugative elements (ICEs) and plasmids drive adaptation of Pseudomonas nitroreducens strain HBP1 to wastewater environment.</title>
        <authorList>
            <person name="Sentchilo V."/>
            <person name="Carraro N."/>
            <person name="Bertelli C."/>
            <person name="van der Meer J.R."/>
        </authorList>
    </citation>
    <scope>NUCLEOTIDE SEQUENCE [LARGE SCALE GENOMIC DNA]</scope>
    <source>
        <strain evidence="2 3">HBP1</strain>
    </source>
</reference>
<dbReference type="AlphaFoldDB" id="A0A6G6IPK3"/>
<sequence>MNKTLLAVVALLPLALAACDASSSSDFRYNEVVTPAFLHNVQRIDRDMRRLSKGDFDSGGAVAATRAVESPAGHIVELEHDLNQVQQLPHGEDAGRYASSLSRYYERQIGYYQQLRRYAESSDKARKEALAQELDDAYQALRVLPDQILAAQKQFVERADLPH</sequence>
<dbReference type="RefSeq" id="WP_024766984.1">
    <property type="nucleotide sequence ID" value="NZ_CP049140.1"/>
</dbReference>
<protein>
    <recommendedName>
        <fullName evidence="4">Lipoprotein</fullName>
    </recommendedName>
</protein>
<dbReference type="KEGG" id="pnt:G5B91_00950"/>
<gene>
    <name evidence="2" type="ORF">G5B91_00950</name>
</gene>
<keyword evidence="1" id="KW-0732">Signal</keyword>
<evidence type="ECO:0000313" key="3">
    <source>
        <dbReference type="Proteomes" id="UP000501063"/>
    </source>
</evidence>
<evidence type="ECO:0000313" key="2">
    <source>
        <dbReference type="EMBL" id="QIE84912.1"/>
    </source>
</evidence>
<evidence type="ECO:0000256" key="1">
    <source>
        <dbReference type="SAM" id="SignalP"/>
    </source>
</evidence>
<accession>A0A6G6IPK3</accession>
<dbReference type="EMBL" id="CP049140">
    <property type="protein sequence ID" value="QIE84912.1"/>
    <property type="molecule type" value="Genomic_DNA"/>
</dbReference>
<organism evidence="2 3">
    <name type="scientific">Pseudomonas nitroreducens</name>
    <dbReference type="NCBI Taxonomy" id="46680"/>
    <lineage>
        <taxon>Bacteria</taxon>
        <taxon>Pseudomonadati</taxon>
        <taxon>Pseudomonadota</taxon>
        <taxon>Gammaproteobacteria</taxon>
        <taxon>Pseudomonadales</taxon>
        <taxon>Pseudomonadaceae</taxon>
        <taxon>Pseudomonas</taxon>
    </lineage>
</organism>
<proteinExistence type="predicted"/>
<feature type="chain" id="PRO_5026296236" description="Lipoprotein" evidence="1">
    <location>
        <begin position="18"/>
        <end position="163"/>
    </location>
</feature>
<dbReference type="Proteomes" id="UP000501063">
    <property type="component" value="Chromosome"/>
</dbReference>